<name>A0ACC2XS48_9TREE</name>
<sequence>MAEQSSEQEHTLPPPADVHVDVAAVVEEEQAREPPVTIRLPAPTCSQTLPRAADGKSSTPSTFLIHPQPGETIQDIRAVLAEWTGGYWLGPYSLRLKPANADEKEEDGRGKVVGVGKEGTEIRQGERLSDWLELSEVFAHLDSSSSETGANDAAERVLYVQREPYSEHDARHAVLRLREYMMPPSEGNRTFPPVGVAPAATIFEGIVDGSLVETDRNAHPVKGKQQQQQPGKKNKLGARPATAAIAGDSTTNSALFEDFPALPSTALSTLPTNLPTPAHPSCVRSLIFSPFNPPPPQYRQRGHLVYLTLVTLEGDAYMLVCTTRGWHVAKTTAPSVSFDPAPRDGGAANNHAAHSLVDLLHALSPQFTATLRALQTSSSSPTAREPITTVPVPQHPSSYPWLIKRPTDSSAQQPDLLRTQLAFGYTGAVTPDGLEAAREWNEELSSARELPRATPAERMTRERMLQKTHAEFTAACVRGAMAIARGDVAPINPYEEPRAHMFLAGNIFFTKGVNSVDAYTHLGGDEAARVSHGKDAHGVRALNKLDVDGLYLLGHTIVDWQGERWVCQSVLPGIFTRRREDPVVEASVEDNVKEEKKVQAGEDKEETSVEASADATATAASPEPEHNLIIYGADSEAGASHLHWDAATHTLLEQVGNAFHLAEHTMTDARGHAHPYWTSVDVKGLRGSDGRRYLLDLPRLSPVDVEWLEKDLEGPLLGGAEGDDADTKGKAYPHRVVLLRSELLDAYWDHELKLWARKIQADNIAKKEEDDKKSEEEKKAAEDKVVADAADPAVDMDAEEEKKRKAAAAALEERRPDQLRFDLRFNADAFVEQQPPASEAPAVSASAAPSTQTDESEPAIKAVRDASVHLRNVAIPAVVIDIIAANTFGIMDGASLAKHLHSRGINMRYLGYFVATVDKFIAQADGQNNGQLKAIRGIAMQEMVFRGAKHILRSLLHGLSAEHSIYALTHFLNCLFGADKNANPTAIFEAYDFLDMPAPAYTKLTPESLRKQIQEQVQTRFRWQLDESFLTTGLKKQQLLRELATRTAFQLEQREYSFTATAVEDVTAPEQESGSGKTKKGKKSKTEATADLRLNTFEPSDIVTLLPVIKSCAPSASIAEEVFETGRHSINRSEIPLGLELMLEGINMYEQIHQVIHPEVAAAYNQYAVAMHQLVRLRIQQLQAEGNENEDLNLDINTAIKLQRQAIIVAERTLGIHHAETISYYYNLAMLENLQGNADIALRLLKHVLALWDVVYGPDHPELSSILIHVALILQTQNRHAAAVRVLEIVHQLSIKLFGAEHIMAGTAMSQLTQAHFLNGDLEKALECAKVSAEIYKQRFGKDDAQSQEAAKNVELLTGALEQNSRAAQVTEEQLQKFKALQEQARQQGGVDSKQPIMIRTAPPPGANGLPVVDGQQPEGTPEMVDLDALVNFIQGKTSNASSSSKTRGKTALRGKKRTGAKR</sequence>
<evidence type="ECO:0000313" key="2">
    <source>
        <dbReference type="Proteomes" id="UP001234202"/>
    </source>
</evidence>
<reference evidence="1" key="1">
    <citation type="submission" date="2023-04" db="EMBL/GenBank/DDBJ databases">
        <title>Draft Genome sequencing of Naganishia species isolated from polar environments using Oxford Nanopore Technology.</title>
        <authorList>
            <person name="Leo P."/>
            <person name="Venkateswaran K."/>
        </authorList>
    </citation>
    <scope>NUCLEOTIDE SEQUENCE</scope>
    <source>
        <strain evidence="1">DBVPG 5303</strain>
    </source>
</reference>
<comment type="caution">
    <text evidence="1">The sequence shown here is derived from an EMBL/GenBank/DDBJ whole genome shotgun (WGS) entry which is preliminary data.</text>
</comment>
<organism evidence="1 2">
    <name type="scientific">Naganishia onofrii</name>
    <dbReference type="NCBI Taxonomy" id="1851511"/>
    <lineage>
        <taxon>Eukaryota</taxon>
        <taxon>Fungi</taxon>
        <taxon>Dikarya</taxon>
        <taxon>Basidiomycota</taxon>
        <taxon>Agaricomycotina</taxon>
        <taxon>Tremellomycetes</taxon>
        <taxon>Filobasidiales</taxon>
        <taxon>Filobasidiaceae</taxon>
        <taxon>Naganishia</taxon>
    </lineage>
</organism>
<evidence type="ECO:0000313" key="1">
    <source>
        <dbReference type="EMBL" id="KAJ9126304.1"/>
    </source>
</evidence>
<dbReference type="Proteomes" id="UP001234202">
    <property type="component" value="Unassembled WGS sequence"/>
</dbReference>
<proteinExistence type="predicted"/>
<accession>A0ACC2XS48</accession>
<keyword evidence="2" id="KW-1185">Reference proteome</keyword>
<gene>
    <name evidence="1" type="ORF">QFC24_002036</name>
</gene>
<protein>
    <submittedName>
        <fullName evidence="1">Uncharacterized protein</fullName>
    </submittedName>
</protein>
<dbReference type="EMBL" id="JASBWV010000005">
    <property type="protein sequence ID" value="KAJ9126304.1"/>
    <property type="molecule type" value="Genomic_DNA"/>
</dbReference>